<gene>
    <name evidence="3" type="ORF">OH818_13130</name>
</gene>
<proteinExistence type="inferred from homology"/>
<evidence type="ECO:0000256" key="2">
    <source>
        <dbReference type="SAM" id="MobiDB-lite"/>
    </source>
</evidence>
<dbReference type="SUPFAM" id="SSF143120">
    <property type="entry name" value="YefM-like"/>
    <property type="match status" value="1"/>
</dbReference>
<dbReference type="RefSeq" id="WP_268883382.1">
    <property type="nucleotide sequence ID" value="NZ_CP114029.1"/>
</dbReference>
<accession>A0ABY7C442</accession>
<dbReference type="InterPro" id="IPR036165">
    <property type="entry name" value="YefM-like_sf"/>
</dbReference>
<comment type="similarity">
    <text evidence="1">Belongs to the phD/YefM antitoxin family.</text>
</comment>
<organism evidence="3 4">
    <name type="scientific">Jiella pelagia</name>
    <dbReference type="NCBI Taxonomy" id="2986949"/>
    <lineage>
        <taxon>Bacteria</taxon>
        <taxon>Pseudomonadati</taxon>
        <taxon>Pseudomonadota</taxon>
        <taxon>Alphaproteobacteria</taxon>
        <taxon>Hyphomicrobiales</taxon>
        <taxon>Aurantimonadaceae</taxon>
        <taxon>Jiella</taxon>
    </lineage>
</organism>
<name>A0ABY7C442_9HYPH</name>
<evidence type="ECO:0000313" key="3">
    <source>
        <dbReference type="EMBL" id="WAP70846.1"/>
    </source>
</evidence>
<evidence type="ECO:0000256" key="1">
    <source>
        <dbReference type="ARBA" id="ARBA00009981"/>
    </source>
</evidence>
<feature type="region of interest" description="Disordered" evidence="2">
    <location>
        <begin position="62"/>
        <end position="85"/>
    </location>
</feature>
<dbReference type="EMBL" id="CP114029">
    <property type="protein sequence ID" value="WAP70846.1"/>
    <property type="molecule type" value="Genomic_DNA"/>
</dbReference>
<keyword evidence="4" id="KW-1185">Reference proteome</keyword>
<protein>
    <submittedName>
        <fullName evidence="3">Type II toxin-antitoxin system prevent-host-death family antitoxin</fullName>
    </submittedName>
</protein>
<dbReference type="Proteomes" id="UP001164020">
    <property type="component" value="Chromosome"/>
</dbReference>
<reference evidence="3" key="1">
    <citation type="submission" date="2022-12" db="EMBL/GenBank/DDBJ databases">
        <title>Jiella pelagia sp. nov., isolated from phosphonate enriched culture of Northwest Pacific surface seawater.</title>
        <authorList>
            <person name="Shin D.Y."/>
            <person name="Hwang C.Y."/>
        </authorList>
    </citation>
    <scope>NUCLEOTIDE SEQUENCE</scope>
    <source>
        <strain evidence="3">HL-NP1</strain>
    </source>
</reference>
<sequence length="85" mass="9280">MKVSIAEAERRLDDLAERTAAGEEVILTRGDEAVARLLLVENGKKRTIDRDMIKALQAEVRAKASPGPSAARSQDFLYDENGLPA</sequence>
<evidence type="ECO:0000313" key="4">
    <source>
        <dbReference type="Proteomes" id="UP001164020"/>
    </source>
</evidence>